<evidence type="ECO:0000313" key="2">
    <source>
        <dbReference type="Proteomes" id="UP001234989"/>
    </source>
</evidence>
<name>A0AAF0UME9_SOLVR</name>
<dbReference type="EMBL" id="CP133621">
    <property type="protein sequence ID" value="WMV49298.1"/>
    <property type="molecule type" value="Genomic_DNA"/>
</dbReference>
<sequence>MMEYNDRVLTGGTCRCLTTAPDSSVEGAWNSQGWNLSFRRQFNDWEIGSVAEMLKVLKFFHSTRNVKNDVDVRVLGQIGLGTKIYETRWEWPRWKTRCEGAHTSDWPWKFIWKLKALFQDSVGHSKEYQGPSMVLEQYENKEQKDVVEENGPSMYLVDSVRREPVDVLRVEVVPNEELS</sequence>
<gene>
    <name evidence="1" type="ORF">MTR67_042683</name>
</gene>
<organism evidence="1 2">
    <name type="scientific">Solanum verrucosum</name>
    <dbReference type="NCBI Taxonomy" id="315347"/>
    <lineage>
        <taxon>Eukaryota</taxon>
        <taxon>Viridiplantae</taxon>
        <taxon>Streptophyta</taxon>
        <taxon>Embryophyta</taxon>
        <taxon>Tracheophyta</taxon>
        <taxon>Spermatophyta</taxon>
        <taxon>Magnoliopsida</taxon>
        <taxon>eudicotyledons</taxon>
        <taxon>Gunneridae</taxon>
        <taxon>Pentapetalae</taxon>
        <taxon>asterids</taxon>
        <taxon>lamiids</taxon>
        <taxon>Solanales</taxon>
        <taxon>Solanaceae</taxon>
        <taxon>Solanoideae</taxon>
        <taxon>Solaneae</taxon>
        <taxon>Solanum</taxon>
    </lineage>
</organism>
<dbReference type="Proteomes" id="UP001234989">
    <property type="component" value="Chromosome 10"/>
</dbReference>
<proteinExistence type="predicted"/>
<reference evidence="1" key="1">
    <citation type="submission" date="2023-08" db="EMBL/GenBank/DDBJ databases">
        <title>A de novo genome assembly of Solanum verrucosum Schlechtendal, a Mexican diploid species geographically isolated from the other diploid A-genome species in potato relatives.</title>
        <authorList>
            <person name="Hosaka K."/>
        </authorList>
    </citation>
    <scope>NUCLEOTIDE SEQUENCE</scope>
    <source>
        <tissue evidence="1">Young leaves</tissue>
    </source>
</reference>
<evidence type="ECO:0000313" key="1">
    <source>
        <dbReference type="EMBL" id="WMV49298.1"/>
    </source>
</evidence>
<accession>A0AAF0UME9</accession>
<dbReference type="AlphaFoldDB" id="A0AAF0UME9"/>
<protein>
    <submittedName>
        <fullName evidence="1">Uncharacterized protein</fullName>
    </submittedName>
</protein>
<keyword evidence="2" id="KW-1185">Reference proteome</keyword>